<dbReference type="NCBIfam" id="NF011442">
    <property type="entry name" value="PRK14869.1-4"/>
    <property type="match status" value="1"/>
</dbReference>
<evidence type="ECO:0000256" key="6">
    <source>
        <dbReference type="ARBA" id="ARBA00032535"/>
    </source>
</evidence>
<dbReference type="InterPro" id="IPR010766">
    <property type="entry name" value="DRTGG"/>
</dbReference>
<evidence type="ECO:0000256" key="8">
    <source>
        <dbReference type="PROSITE-ProRule" id="PRU00703"/>
    </source>
</evidence>
<keyword evidence="8" id="KW-0129">CBS domain</keyword>
<feature type="domain" description="CBS" evidence="9">
    <location>
        <begin position="251"/>
        <end position="307"/>
    </location>
</feature>
<keyword evidence="4" id="KW-0378">Hydrolase</keyword>
<keyword evidence="3" id="KW-0479">Metal-binding</keyword>
<dbReference type="Pfam" id="PF01368">
    <property type="entry name" value="DHH"/>
    <property type="match status" value="1"/>
</dbReference>
<accession>A0A1G7KFW6</accession>
<dbReference type="InterPro" id="IPR046342">
    <property type="entry name" value="CBS_dom_sf"/>
</dbReference>
<dbReference type="AlphaFoldDB" id="A0A1G7KFW6"/>
<dbReference type="Gene3D" id="3.40.1390.20">
    <property type="entry name" value="HprK N-terminal domain-like"/>
    <property type="match status" value="1"/>
</dbReference>
<dbReference type="FunFam" id="3.90.1640.10:FF:000001">
    <property type="entry name" value="Probable manganese-dependent inorganic pyrophosphatase"/>
    <property type="match status" value="1"/>
</dbReference>
<dbReference type="Gene3D" id="3.90.1640.10">
    <property type="entry name" value="inorganic pyrophosphatase (n-terminal core)"/>
    <property type="match status" value="1"/>
</dbReference>
<evidence type="ECO:0000256" key="4">
    <source>
        <dbReference type="ARBA" id="ARBA00022801"/>
    </source>
</evidence>
<dbReference type="InterPro" id="IPR000644">
    <property type="entry name" value="CBS_dom"/>
</dbReference>
<sequence length="547" mass="59329">MAKPVYVIGHRIPDTDSICSAIGYAHLKQALGEHAVPARAGKINAETKFVLEYFGVKAPELINDFYPRVKDIMTDRVVTVRPQSTVRELGQLMKQHNVKSVPVTESDGALVGIVTVGDLAKRYFDELEMQDLSEAGVDYASVLRALDGRLVCGQKLEWPVTGKVRIAGARTQTMAQLVEPGDIVLVGDRNKAQLVSIEQGIACLVVTGGAAVTDAVEQAARSRGVIIISTAYDTYTCARLINQSIPVRMIMQTKVVAFKPTDLVADIKSVIVATNHRNYPVVENGRLIGLINRDRLIVPEREKVILVDHNEPGQAAEGIEETQIVEIIDHHRLGGLETSEPIFIRHEPVGATATIVANMYWHRHIDLPPQIAGLLLAAILSDTLLFKSPTATSKDRETAEKLAIVAGLDIQEFGRAVLKAGSSIAGLSPAELVQSDLKEFLIGEYRVAIAQVSVMEPAELLGLKGELLQAMQSLRTKETYDLVLLMITDILSEATHLVFVGQPAALVSQAFGQPAREGVLYLPGVMSRKKQVVPPLVEAARAKVGAP</sequence>
<dbReference type="GO" id="GO:0005737">
    <property type="term" value="C:cytoplasm"/>
    <property type="evidence" value="ECO:0007669"/>
    <property type="project" value="InterPro"/>
</dbReference>
<dbReference type="RefSeq" id="WP_093689238.1">
    <property type="nucleotide sequence ID" value="NZ_FNBU01000008.1"/>
</dbReference>
<dbReference type="InterPro" id="IPR028979">
    <property type="entry name" value="Ser_kin/Pase_Hpr-like_N_sf"/>
</dbReference>
<dbReference type="Gene3D" id="3.10.310.20">
    <property type="entry name" value="DHHA2 domain"/>
    <property type="match status" value="1"/>
</dbReference>
<dbReference type="PANTHER" id="PTHR12112:SF22">
    <property type="entry name" value="MANGANESE-DEPENDENT INORGANIC PYROPHOSPHATASE-RELATED"/>
    <property type="match status" value="1"/>
</dbReference>
<dbReference type="SMART" id="SM01131">
    <property type="entry name" value="DHHA2"/>
    <property type="match status" value="1"/>
</dbReference>
<evidence type="ECO:0000256" key="2">
    <source>
        <dbReference type="ARBA" id="ARBA00012146"/>
    </source>
</evidence>
<dbReference type="STRING" id="1123285.SAMN05660235_01307"/>
<proteinExistence type="predicted"/>
<dbReference type="InterPro" id="IPR038763">
    <property type="entry name" value="DHH_sf"/>
</dbReference>
<dbReference type="GO" id="GO:0046872">
    <property type="term" value="F:metal ion binding"/>
    <property type="evidence" value="ECO:0007669"/>
    <property type="project" value="UniProtKB-KW"/>
</dbReference>
<comment type="catalytic activity">
    <reaction evidence="7">
        <text>diphosphate + H2O = 2 phosphate + H(+)</text>
        <dbReference type="Rhea" id="RHEA:24576"/>
        <dbReference type="ChEBI" id="CHEBI:15377"/>
        <dbReference type="ChEBI" id="CHEBI:15378"/>
        <dbReference type="ChEBI" id="CHEBI:33019"/>
        <dbReference type="ChEBI" id="CHEBI:43474"/>
        <dbReference type="EC" id="3.6.1.1"/>
    </reaction>
</comment>
<dbReference type="NCBIfam" id="NF011443">
    <property type="entry name" value="PRK14869.1-5"/>
    <property type="match status" value="1"/>
</dbReference>
<dbReference type="SUPFAM" id="SSF75138">
    <property type="entry name" value="HprK N-terminal domain-like"/>
    <property type="match status" value="1"/>
</dbReference>
<evidence type="ECO:0000256" key="3">
    <source>
        <dbReference type="ARBA" id="ARBA00022723"/>
    </source>
</evidence>
<dbReference type="PROSITE" id="PS51371">
    <property type="entry name" value="CBS"/>
    <property type="match status" value="2"/>
</dbReference>
<dbReference type="InterPro" id="IPR038222">
    <property type="entry name" value="DHHA2_dom_sf"/>
</dbReference>
<dbReference type="Gene3D" id="3.10.580.10">
    <property type="entry name" value="CBS-domain"/>
    <property type="match status" value="1"/>
</dbReference>
<keyword evidence="11" id="KW-1185">Reference proteome</keyword>
<reference evidence="11" key="1">
    <citation type="submission" date="2016-10" db="EMBL/GenBank/DDBJ databases">
        <authorList>
            <person name="Varghese N."/>
            <person name="Submissions S."/>
        </authorList>
    </citation>
    <scope>NUCLEOTIDE SEQUENCE [LARGE SCALE GENOMIC DNA]</scope>
    <source>
        <strain evidence="11">DSM 23256</strain>
    </source>
</reference>
<evidence type="ECO:0000259" key="9">
    <source>
        <dbReference type="PROSITE" id="PS51371"/>
    </source>
</evidence>
<dbReference type="EMBL" id="FNBU01000008">
    <property type="protein sequence ID" value="SDF35941.1"/>
    <property type="molecule type" value="Genomic_DNA"/>
</dbReference>
<evidence type="ECO:0000313" key="11">
    <source>
        <dbReference type="Proteomes" id="UP000243333"/>
    </source>
</evidence>
<dbReference type="SMART" id="SM00116">
    <property type="entry name" value="CBS"/>
    <property type="match status" value="2"/>
</dbReference>
<dbReference type="Proteomes" id="UP000243333">
    <property type="component" value="Unassembled WGS sequence"/>
</dbReference>
<dbReference type="Pfam" id="PF07085">
    <property type="entry name" value="DRTGG"/>
    <property type="match status" value="1"/>
</dbReference>
<organism evidence="10 11">
    <name type="scientific">Sporolituus thermophilus DSM 23256</name>
    <dbReference type="NCBI Taxonomy" id="1123285"/>
    <lineage>
        <taxon>Bacteria</taxon>
        <taxon>Bacillati</taxon>
        <taxon>Bacillota</taxon>
        <taxon>Negativicutes</taxon>
        <taxon>Selenomonadales</taxon>
        <taxon>Sporomusaceae</taxon>
        <taxon>Sporolituus</taxon>
    </lineage>
</organism>
<dbReference type="EC" id="3.6.1.1" evidence="2"/>
<name>A0A1G7KFW6_9FIRM</name>
<feature type="domain" description="CBS" evidence="9">
    <location>
        <begin position="73"/>
        <end position="129"/>
    </location>
</feature>
<comment type="cofactor">
    <cofactor evidence="1">
        <name>Mn(2+)</name>
        <dbReference type="ChEBI" id="CHEBI:29035"/>
    </cofactor>
</comment>
<dbReference type="InterPro" id="IPR001667">
    <property type="entry name" value="DDH_dom"/>
</dbReference>
<dbReference type="InterPro" id="IPR004097">
    <property type="entry name" value="DHHA2"/>
</dbReference>
<dbReference type="NCBIfam" id="NF003877">
    <property type="entry name" value="PRK05427.1"/>
    <property type="match status" value="1"/>
</dbReference>
<evidence type="ECO:0000256" key="1">
    <source>
        <dbReference type="ARBA" id="ARBA00001936"/>
    </source>
</evidence>
<dbReference type="GO" id="GO:0004427">
    <property type="term" value="F:inorganic diphosphate phosphatase activity"/>
    <property type="evidence" value="ECO:0007669"/>
    <property type="project" value="UniProtKB-EC"/>
</dbReference>
<keyword evidence="5" id="KW-0464">Manganese</keyword>
<dbReference type="PANTHER" id="PTHR12112">
    <property type="entry name" value="BNIP - RELATED"/>
    <property type="match status" value="1"/>
</dbReference>
<dbReference type="OrthoDB" id="9766150at2"/>
<dbReference type="Pfam" id="PF02833">
    <property type="entry name" value="DHHA2"/>
    <property type="match status" value="1"/>
</dbReference>
<protein>
    <recommendedName>
        <fullName evidence="2">inorganic diphosphatase</fullName>
        <ecNumber evidence="2">3.6.1.1</ecNumber>
    </recommendedName>
    <alternativeName>
        <fullName evidence="6">Pyrophosphate phospho-hydrolase</fullName>
    </alternativeName>
</protein>
<evidence type="ECO:0000313" key="10">
    <source>
        <dbReference type="EMBL" id="SDF35941.1"/>
    </source>
</evidence>
<gene>
    <name evidence="10" type="ORF">SAMN05660235_01307</name>
</gene>
<dbReference type="SUPFAM" id="SSF54631">
    <property type="entry name" value="CBS-domain pair"/>
    <property type="match status" value="1"/>
</dbReference>
<evidence type="ECO:0000256" key="5">
    <source>
        <dbReference type="ARBA" id="ARBA00023211"/>
    </source>
</evidence>
<dbReference type="Pfam" id="PF00571">
    <property type="entry name" value="CBS"/>
    <property type="match status" value="2"/>
</dbReference>
<evidence type="ECO:0000256" key="7">
    <source>
        <dbReference type="ARBA" id="ARBA00047820"/>
    </source>
</evidence>
<dbReference type="SUPFAM" id="SSF64182">
    <property type="entry name" value="DHH phosphoesterases"/>
    <property type="match status" value="1"/>
</dbReference>